<dbReference type="Proteomes" id="UP000543030">
    <property type="component" value="Unassembled WGS sequence"/>
</dbReference>
<keyword evidence="3" id="KW-1185">Reference proteome</keyword>
<protein>
    <submittedName>
        <fullName evidence="2">Uncharacterized protein</fullName>
    </submittedName>
</protein>
<organism evidence="2 3">
    <name type="scientific">Silvimonas terrae</name>
    <dbReference type="NCBI Taxonomy" id="300266"/>
    <lineage>
        <taxon>Bacteria</taxon>
        <taxon>Pseudomonadati</taxon>
        <taxon>Pseudomonadota</taxon>
        <taxon>Betaproteobacteria</taxon>
        <taxon>Neisseriales</taxon>
        <taxon>Chitinibacteraceae</taxon>
        <taxon>Silvimonas</taxon>
    </lineage>
</organism>
<evidence type="ECO:0000313" key="3">
    <source>
        <dbReference type="Proteomes" id="UP000543030"/>
    </source>
</evidence>
<name>A0A840REG7_9NEIS</name>
<dbReference type="AlphaFoldDB" id="A0A840REG7"/>
<reference evidence="2 3" key="1">
    <citation type="submission" date="2020-08" db="EMBL/GenBank/DDBJ databases">
        <title>Genomic Encyclopedia of Type Strains, Phase IV (KMG-IV): sequencing the most valuable type-strain genomes for metagenomic binning, comparative biology and taxonomic classification.</title>
        <authorList>
            <person name="Goeker M."/>
        </authorList>
    </citation>
    <scope>NUCLEOTIDE SEQUENCE [LARGE SCALE GENOMIC DNA]</scope>
    <source>
        <strain evidence="2 3">DSM 18233</strain>
    </source>
</reference>
<gene>
    <name evidence="2" type="ORF">HNQ50_001492</name>
</gene>
<feature type="region of interest" description="Disordered" evidence="1">
    <location>
        <begin position="1"/>
        <end position="24"/>
    </location>
</feature>
<proteinExistence type="predicted"/>
<comment type="caution">
    <text evidence="2">The sequence shown here is derived from an EMBL/GenBank/DDBJ whole genome shotgun (WGS) entry which is preliminary data.</text>
</comment>
<dbReference type="EMBL" id="JACHHN010000002">
    <property type="protein sequence ID" value="MBB5190770.1"/>
    <property type="molecule type" value="Genomic_DNA"/>
</dbReference>
<sequence>MVCNRPAAATEKPAAMLKSQLPPH</sequence>
<evidence type="ECO:0000313" key="2">
    <source>
        <dbReference type="EMBL" id="MBB5190770.1"/>
    </source>
</evidence>
<evidence type="ECO:0000256" key="1">
    <source>
        <dbReference type="SAM" id="MobiDB-lite"/>
    </source>
</evidence>
<accession>A0A840REG7</accession>